<reference evidence="2" key="1">
    <citation type="submission" date="2016-11" db="UniProtKB">
        <authorList>
            <consortium name="WormBaseParasite"/>
        </authorList>
    </citation>
    <scope>IDENTIFICATION</scope>
    <source>
        <strain evidence="2">KR3021</strain>
    </source>
</reference>
<dbReference type="Proteomes" id="UP000095286">
    <property type="component" value="Unplaced"/>
</dbReference>
<organism evidence="1 2">
    <name type="scientific">Rhabditophanes sp. KR3021</name>
    <dbReference type="NCBI Taxonomy" id="114890"/>
    <lineage>
        <taxon>Eukaryota</taxon>
        <taxon>Metazoa</taxon>
        <taxon>Ecdysozoa</taxon>
        <taxon>Nematoda</taxon>
        <taxon>Chromadorea</taxon>
        <taxon>Rhabditida</taxon>
        <taxon>Tylenchina</taxon>
        <taxon>Panagrolaimomorpha</taxon>
        <taxon>Strongyloidoidea</taxon>
        <taxon>Alloionematidae</taxon>
        <taxon>Rhabditophanes</taxon>
    </lineage>
</organism>
<evidence type="ECO:0000313" key="1">
    <source>
        <dbReference type="Proteomes" id="UP000095286"/>
    </source>
</evidence>
<protein>
    <submittedName>
        <fullName evidence="2">Lipase_3 domain-containing protein</fullName>
    </submittedName>
</protein>
<evidence type="ECO:0000313" key="2">
    <source>
        <dbReference type="WBParaSite" id="RSKR_0000775700.1"/>
    </source>
</evidence>
<sequence>MQSSLLLKLLIFITLSYSTWATISSHFKKFLVESYGKQVADSLARTDLGAIGSFGGGAKKNNKTALKPVIMVHGITNSAGTFAMIGKHFTNHGYHNNQVFATTYGDAGKTNVLMVTMECRFIMQVRMFIQAVSEYTNSKVDIVAYSMGSPVARKAILGGQCVDTGRDIGPSITALVDTFIGVAGANHGSVLCFIPFGSCNMINGLNCNSRFIADVNSKKHYEGNKIITLYSTGDDKVGFMACGQIASSIAGENQHHQRTGMNHDQVIFDTADFQLKLLKENQ</sequence>
<name>A0AC35U545_9BILA</name>
<accession>A0AC35U545</accession>
<dbReference type="WBParaSite" id="RSKR_0000775700.1">
    <property type="protein sequence ID" value="RSKR_0000775700.1"/>
    <property type="gene ID" value="RSKR_0000775700"/>
</dbReference>
<proteinExistence type="predicted"/>